<protein>
    <submittedName>
        <fullName evidence="1">Uncharacterized protein</fullName>
    </submittedName>
</protein>
<name>A0A1Y2HPC7_9FUNG</name>
<dbReference type="Proteomes" id="UP000193411">
    <property type="component" value="Unassembled WGS sequence"/>
</dbReference>
<gene>
    <name evidence="1" type="ORF">BCR44DRAFT_1432675</name>
</gene>
<accession>A0A1Y2HPC7</accession>
<keyword evidence="2" id="KW-1185">Reference proteome</keyword>
<dbReference type="EMBL" id="MCFL01000017">
    <property type="protein sequence ID" value="ORZ36440.1"/>
    <property type="molecule type" value="Genomic_DNA"/>
</dbReference>
<evidence type="ECO:0000313" key="2">
    <source>
        <dbReference type="Proteomes" id="UP000193411"/>
    </source>
</evidence>
<reference evidence="1 2" key="1">
    <citation type="submission" date="2016-07" db="EMBL/GenBank/DDBJ databases">
        <title>Pervasive Adenine N6-methylation of Active Genes in Fungi.</title>
        <authorList>
            <consortium name="DOE Joint Genome Institute"/>
            <person name="Mondo S.J."/>
            <person name="Dannebaum R.O."/>
            <person name="Kuo R.C."/>
            <person name="Labutti K."/>
            <person name="Haridas S."/>
            <person name="Kuo A."/>
            <person name="Salamov A."/>
            <person name="Ahrendt S.R."/>
            <person name="Lipzen A."/>
            <person name="Sullivan W."/>
            <person name="Andreopoulos W.B."/>
            <person name="Clum A."/>
            <person name="Lindquist E."/>
            <person name="Daum C."/>
            <person name="Ramamoorthy G.K."/>
            <person name="Gryganskyi A."/>
            <person name="Culley D."/>
            <person name="Magnuson J.K."/>
            <person name="James T.Y."/>
            <person name="O'Malley M.A."/>
            <person name="Stajich J.E."/>
            <person name="Spatafora J.W."/>
            <person name="Visel A."/>
            <person name="Grigoriev I.V."/>
        </authorList>
    </citation>
    <scope>NUCLEOTIDE SEQUENCE [LARGE SCALE GENOMIC DNA]</scope>
    <source>
        <strain evidence="1 2">PL171</strain>
    </source>
</reference>
<organism evidence="1 2">
    <name type="scientific">Catenaria anguillulae PL171</name>
    <dbReference type="NCBI Taxonomy" id="765915"/>
    <lineage>
        <taxon>Eukaryota</taxon>
        <taxon>Fungi</taxon>
        <taxon>Fungi incertae sedis</taxon>
        <taxon>Blastocladiomycota</taxon>
        <taxon>Blastocladiomycetes</taxon>
        <taxon>Blastocladiales</taxon>
        <taxon>Catenariaceae</taxon>
        <taxon>Catenaria</taxon>
    </lineage>
</organism>
<evidence type="ECO:0000313" key="1">
    <source>
        <dbReference type="EMBL" id="ORZ36440.1"/>
    </source>
</evidence>
<dbReference type="AlphaFoldDB" id="A0A1Y2HPC7"/>
<proteinExistence type="predicted"/>
<sequence>MAKKKTSRSSAEITMQVVAAYSTWPSVQSSLHFPLPKGLSGRLERGQLELLSP</sequence>
<comment type="caution">
    <text evidence="1">The sequence shown here is derived from an EMBL/GenBank/DDBJ whole genome shotgun (WGS) entry which is preliminary data.</text>
</comment>